<evidence type="ECO:0000313" key="11">
    <source>
        <dbReference type="Proteomes" id="UP000664332"/>
    </source>
</evidence>
<dbReference type="InterPro" id="IPR039430">
    <property type="entry name" value="Thymidylate_kin-like_dom"/>
</dbReference>
<dbReference type="NCBIfam" id="NF005923">
    <property type="entry name" value="PRK07933.1"/>
    <property type="match status" value="1"/>
</dbReference>
<evidence type="ECO:0000313" key="10">
    <source>
        <dbReference type="EMBL" id="MBN9644473.1"/>
    </source>
</evidence>
<evidence type="ECO:0000256" key="4">
    <source>
        <dbReference type="ARBA" id="ARBA00022679"/>
    </source>
</evidence>
<accession>A0A939E0K7</accession>
<evidence type="ECO:0000259" key="9">
    <source>
        <dbReference type="Pfam" id="PF02223"/>
    </source>
</evidence>
<gene>
    <name evidence="10" type="ORF">JZY06_07595</name>
</gene>
<keyword evidence="11" id="KW-1185">Reference proteome</keyword>
<dbReference type="GO" id="GO:0006233">
    <property type="term" value="P:dTDP biosynthetic process"/>
    <property type="evidence" value="ECO:0007669"/>
    <property type="project" value="InterPro"/>
</dbReference>
<dbReference type="InterPro" id="IPR018095">
    <property type="entry name" value="Thymidylate_kin_CS"/>
</dbReference>
<dbReference type="PROSITE" id="PS01331">
    <property type="entry name" value="THYMIDYLATE_KINASE"/>
    <property type="match status" value="1"/>
</dbReference>
<keyword evidence="4 10" id="KW-0808">Transferase</keyword>
<organism evidence="10 11">
    <name type="scientific">Corynebacterium mendelii</name>
    <dbReference type="NCBI Taxonomy" id="2765362"/>
    <lineage>
        <taxon>Bacteria</taxon>
        <taxon>Bacillati</taxon>
        <taxon>Actinomycetota</taxon>
        <taxon>Actinomycetes</taxon>
        <taxon>Mycobacteriales</taxon>
        <taxon>Corynebacteriaceae</taxon>
        <taxon>Corynebacterium</taxon>
    </lineage>
</organism>
<evidence type="ECO:0000256" key="6">
    <source>
        <dbReference type="ARBA" id="ARBA00022741"/>
    </source>
</evidence>
<evidence type="ECO:0000256" key="7">
    <source>
        <dbReference type="ARBA" id="ARBA00022777"/>
    </source>
</evidence>
<dbReference type="EMBL" id="JAFLEQ010000014">
    <property type="protein sequence ID" value="MBN9644473.1"/>
    <property type="molecule type" value="Genomic_DNA"/>
</dbReference>
<sequence length="213" mass="22347">MIISIEGIDGAGKNTLVTAICNQIDAEVIAFPRYGVSVEAQLARQALYGKMGDLTDSVNGMAVLFALDRAGAKDRLARYAPGGDLQDCLVLLDRYVASNAAYSVARTSDSSVAQWVYDLEFGFLGLPTPDLQILLATDPAVAGQRASSRAAGDPSRAVDAYESDTALQAATLNAYRDLAATGWASPWHVVAAGVNSPRQTASDILDSLGYGAD</sequence>
<dbReference type="GO" id="GO:0004798">
    <property type="term" value="F:dTMP kinase activity"/>
    <property type="evidence" value="ECO:0007669"/>
    <property type="project" value="UniProtKB-EC"/>
</dbReference>
<protein>
    <recommendedName>
        <fullName evidence="3">Thymidylate kinase</fullName>
        <ecNumber evidence="2">2.7.4.9</ecNumber>
    </recommendedName>
</protein>
<keyword evidence="6" id="KW-0547">Nucleotide-binding</keyword>
<dbReference type="GO" id="GO:0006235">
    <property type="term" value="P:dTTP biosynthetic process"/>
    <property type="evidence" value="ECO:0007669"/>
    <property type="project" value="TreeGrafter"/>
</dbReference>
<dbReference type="EC" id="2.7.4.9" evidence="2"/>
<feature type="domain" description="Thymidylate kinase-like" evidence="9">
    <location>
        <begin position="5"/>
        <end position="151"/>
    </location>
</feature>
<reference evidence="10" key="1">
    <citation type="submission" date="2021-03" db="EMBL/GenBank/DDBJ databases">
        <authorList>
            <person name="Sun Q."/>
        </authorList>
    </citation>
    <scope>NUCLEOTIDE SEQUENCE</scope>
    <source>
        <strain evidence="10">CCM 8862</strain>
    </source>
</reference>
<evidence type="ECO:0000256" key="1">
    <source>
        <dbReference type="ARBA" id="ARBA00009776"/>
    </source>
</evidence>
<dbReference type="PANTHER" id="PTHR10344:SF4">
    <property type="entry name" value="UMP-CMP KINASE 2, MITOCHONDRIAL"/>
    <property type="match status" value="1"/>
</dbReference>
<proteinExistence type="inferred from homology"/>
<dbReference type="CDD" id="cd01672">
    <property type="entry name" value="TMPK"/>
    <property type="match status" value="1"/>
</dbReference>
<dbReference type="GO" id="GO:0005524">
    <property type="term" value="F:ATP binding"/>
    <property type="evidence" value="ECO:0007669"/>
    <property type="project" value="UniProtKB-KW"/>
</dbReference>
<dbReference type="Proteomes" id="UP000664332">
    <property type="component" value="Unassembled WGS sequence"/>
</dbReference>
<dbReference type="RefSeq" id="WP_207278960.1">
    <property type="nucleotide sequence ID" value="NZ_JAFLEQ010000014.1"/>
</dbReference>
<evidence type="ECO:0000256" key="3">
    <source>
        <dbReference type="ARBA" id="ARBA00017144"/>
    </source>
</evidence>
<keyword evidence="7 10" id="KW-0418">Kinase</keyword>
<keyword evidence="8" id="KW-0067">ATP-binding</keyword>
<dbReference type="InterPro" id="IPR027417">
    <property type="entry name" value="P-loop_NTPase"/>
</dbReference>
<comment type="caution">
    <text evidence="10">The sequence shown here is derived from an EMBL/GenBank/DDBJ whole genome shotgun (WGS) entry which is preliminary data.</text>
</comment>
<dbReference type="GO" id="GO:0005829">
    <property type="term" value="C:cytosol"/>
    <property type="evidence" value="ECO:0007669"/>
    <property type="project" value="TreeGrafter"/>
</dbReference>
<dbReference type="Pfam" id="PF02223">
    <property type="entry name" value="Thymidylate_kin"/>
    <property type="match status" value="1"/>
</dbReference>
<comment type="similarity">
    <text evidence="1">Belongs to the thymidylate kinase family.</text>
</comment>
<keyword evidence="5" id="KW-0545">Nucleotide biosynthesis</keyword>
<dbReference type="GO" id="GO:0006227">
    <property type="term" value="P:dUDP biosynthetic process"/>
    <property type="evidence" value="ECO:0007669"/>
    <property type="project" value="TreeGrafter"/>
</dbReference>
<dbReference type="SUPFAM" id="SSF52540">
    <property type="entry name" value="P-loop containing nucleoside triphosphate hydrolases"/>
    <property type="match status" value="1"/>
</dbReference>
<evidence type="ECO:0000256" key="5">
    <source>
        <dbReference type="ARBA" id="ARBA00022727"/>
    </source>
</evidence>
<dbReference type="Gene3D" id="3.40.50.300">
    <property type="entry name" value="P-loop containing nucleotide triphosphate hydrolases"/>
    <property type="match status" value="1"/>
</dbReference>
<dbReference type="AlphaFoldDB" id="A0A939E0K7"/>
<dbReference type="PANTHER" id="PTHR10344">
    <property type="entry name" value="THYMIDYLATE KINASE"/>
    <property type="match status" value="1"/>
</dbReference>
<name>A0A939E0K7_9CORY</name>
<evidence type="ECO:0000256" key="2">
    <source>
        <dbReference type="ARBA" id="ARBA00012980"/>
    </source>
</evidence>
<evidence type="ECO:0000256" key="8">
    <source>
        <dbReference type="ARBA" id="ARBA00022840"/>
    </source>
</evidence>